<dbReference type="GO" id="GO:0004175">
    <property type="term" value="F:endopeptidase activity"/>
    <property type="evidence" value="ECO:0007669"/>
    <property type="project" value="TreeGrafter"/>
</dbReference>
<dbReference type="EMBL" id="SRHE01000417">
    <property type="protein sequence ID" value="TWW09015.1"/>
    <property type="molecule type" value="Genomic_DNA"/>
</dbReference>
<dbReference type="SUPFAM" id="SSF52096">
    <property type="entry name" value="ClpP/crotonase"/>
    <property type="match status" value="1"/>
</dbReference>
<dbReference type="AlphaFoldDB" id="A0A5C6M4G5"/>
<evidence type="ECO:0000313" key="2">
    <source>
        <dbReference type="EMBL" id="TWW09015.1"/>
    </source>
</evidence>
<dbReference type="Pfam" id="PF17820">
    <property type="entry name" value="PDZ_6"/>
    <property type="match status" value="1"/>
</dbReference>
<dbReference type="GO" id="GO:0006508">
    <property type="term" value="P:proteolysis"/>
    <property type="evidence" value="ECO:0007669"/>
    <property type="project" value="UniProtKB-KW"/>
</dbReference>
<keyword evidence="2" id="KW-0645">Protease</keyword>
<accession>A0A5C6M4G5</accession>
<keyword evidence="3" id="KW-1185">Reference proteome</keyword>
<dbReference type="SMART" id="SM00228">
    <property type="entry name" value="PDZ"/>
    <property type="match status" value="1"/>
</dbReference>
<dbReference type="Gene3D" id="3.30.750.44">
    <property type="match status" value="1"/>
</dbReference>
<dbReference type="SUPFAM" id="SSF50156">
    <property type="entry name" value="PDZ domain-like"/>
    <property type="match status" value="1"/>
</dbReference>
<dbReference type="InterPro" id="IPR001478">
    <property type="entry name" value="PDZ"/>
</dbReference>
<dbReference type="PANTHER" id="PTHR32060">
    <property type="entry name" value="TAIL-SPECIFIC PROTEASE"/>
    <property type="match status" value="1"/>
</dbReference>
<dbReference type="CDD" id="cd06782">
    <property type="entry name" value="cpPDZ_CPP-like"/>
    <property type="match status" value="1"/>
</dbReference>
<name>A0A5C6M4G5_9PLAN</name>
<dbReference type="GO" id="GO:0030288">
    <property type="term" value="C:outer membrane-bounded periplasmic space"/>
    <property type="evidence" value="ECO:0007669"/>
    <property type="project" value="TreeGrafter"/>
</dbReference>
<dbReference type="PANTHER" id="PTHR32060:SF30">
    <property type="entry name" value="CARBOXY-TERMINAL PROCESSING PROTEASE CTPA"/>
    <property type="match status" value="1"/>
</dbReference>
<gene>
    <name evidence="2" type="ORF">E3A20_18550</name>
</gene>
<dbReference type="GO" id="GO:0007165">
    <property type="term" value="P:signal transduction"/>
    <property type="evidence" value="ECO:0007669"/>
    <property type="project" value="TreeGrafter"/>
</dbReference>
<reference evidence="2 3" key="1">
    <citation type="submission" date="2019-08" db="EMBL/GenBank/DDBJ databases">
        <title>100 year-old enigma solved: identification of Planctomyces bekefii, the type genus and species of the phylum Planctomycetes.</title>
        <authorList>
            <person name="Svetlana D.N."/>
            <person name="Overmann J."/>
        </authorList>
    </citation>
    <scope>NUCLEOTIDE SEQUENCE [LARGE SCALE GENOMIC DNA]</scope>
    <source>
        <strain evidence="2">Phe10_nw2017</strain>
    </source>
</reference>
<reference evidence="2 3" key="2">
    <citation type="submission" date="2019-08" db="EMBL/GenBank/DDBJ databases">
        <authorList>
            <person name="Henke P."/>
        </authorList>
    </citation>
    <scope>NUCLEOTIDE SEQUENCE [LARGE SCALE GENOMIC DNA]</scope>
    <source>
        <strain evidence="2">Phe10_nw2017</strain>
    </source>
</reference>
<protein>
    <submittedName>
        <fullName evidence="2">Carboxyl-terminal protease</fullName>
    </submittedName>
</protein>
<sequence>MTLLNSTLAELDAHSALLSADAYRELRQGTEGSFGGLGVLVGIRDNMLTVIKPLPRSPAQRSGIQRRDRILGIDGLFTYGYSLDELVEYMRGDPGTSVNLSLLRDGARAPSEVVLKREIIHVDSVTAADIVRGPLKVLHLTIENFASRTSREVLSAIKKFRVRHNGVMNGLVLDLRSNPGGLLDQAVQVADLFL</sequence>
<dbReference type="PROSITE" id="PS50106">
    <property type="entry name" value="PDZ"/>
    <property type="match status" value="1"/>
</dbReference>
<dbReference type="InterPro" id="IPR005151">
    <property type="entry name" value="Tail-specific_protease"/>
</dbReference>
<dbReference type="Gene3D" id="2.30.42.10">
    <property type="match status" value="1"/>
</dbReference>
<dbReference type="Gene3D" id="3.90.226.10">
    <property type="entry name" value="2-enoyl-CoA Hydratase, Chain A, domain 1"/>
    <property type="match status" value="1"/>
</dbReference>
<feature type="domain" description="PDZ" evidence="1">
    <location>
        <begin position="23"/>
        <end position="91"/>
    </location>
</feature>
<dbReference type="Pfam" id="PF03572">
    <property type="entry name" value="Peptidase_S41"/>
    <property type="match status" value="1"/>
</dbReference>
<dbReference type="InterPro" id="IPR029045">
    <property type="entry name" value="ClpP/crotonase-like_dom_sf"/>
</dbReference>
<dbReference type="InterPro" id="IPR036034">
    <property type="entry name" value="PDZ_sf"/>
</dbReference>
<proteinExistence type="predicted"/>
<dbReference type="Proteomes" id="UP000321083">
    <property type="component" value="Unassembled WGS sequence"/>
</dbReference>
<keyword evidence="2" id="KW-0378">Hydrolase</keyword>
<organism evidence="2 3">
    <name type="scientific">Planctomyces bekefii</name>
    <dbReference type="NCBI Taxonomy" id="1653850"/>
    <lineage>
        <taxon>Bacteria</taxon>
        <taxon>Pseudomonadati</taxon>
        <taxon>Planctomycetota</taxon>
        <taxon>Planctomycetia</taxon>
        <taxon>Planctomycetales</taxon>
        <taxon>Planctomycetaceae</taxon>
        <taxon>Planctomyces</taxon>
    </lineage>
</organism>
<dbReference type="GO" id="GO:0008236">
    <property type="term" value="F:serine-type peptidase activity"/>
    <property type="evidence" value="ECO:0007669"/>
    <property type="project" value="InterPro"/>
</dbReference>
<evidence type="ECO:0000313" key="3">
    <source>
        <dbReference type="Proteomes" id="UP000321083"/>
    </source>
</evidence>
<dbReference type="InterPro" id="IPR041489">
    <property type="entry name" value="PDZ_6"/>
</dbReference>
<comment type="caution">
    <text evidence="2">The sequence shown here is derived from an EMBL/GenBank/DDBJ whole genome shotgun (WGS) entry which is preliminary data.</text>
</comment>
<evidence type="ECO:0000259" key="1">
    <source>
        <dbReference type="PROSITE" id="PS50106"/>
    </source>
</evidence>